<evidence type="ECO:0000313" key="3">
    <source>
        <dbReference type="Proteomes" id="UP000809081"/>
    </source>
</evidence>
<accession>A0ABS2PJU7</accession>
<dbReference type="Proteomes" id="UP000809081">
    <property type="component" value="Unassembled WGS sequence"/>
</dbReference>
<protein>
    <submittedName>
        <fullName evidence="2">Uncharacterized protein</fullName>
    </submittedName>
</protein>
<sequence>MKKWLIFISTIIIVGIAIKVIFTLSGIYQTLFIIAGLTIYLLAALNEYKKIR</sequence>
<gene>
    <name evidence="2" type="ORF">JOC31_000340</name>
</gene>
<reference evidence="2 3" key="1">
    <citation type="submission" date="2021-01" db="EMBL/GenBank/DDBJ databases">
        <title>Genomic Encyclopedia of Type Strains, Phase IV (KMG-IV): sequencing the most valuable type-strain genomes for metagenomic binning, comparative biology and taxonomic classification.</title>
        <authorList>
            <person name="Goeker M."/>
        </authorList>
    </citation>
    <scope>NUCLEOTIDE SEQUENCE [LARGE SCALE GENOMIC DNA]</scope>
    <source>
        <strain evidence="2 3">DSM 27513</strain>
    </source>
</reference>
<keyword evidence="1" id="KW-0812">Transmembrane</keyword>
<evidence type="ECO:0000256" key="1">
    <source>
        <dbReference type="SAM" id="Phobius"/>
    </source>
</evidence>
<keyword evidence="3" id="KW-1185">Reference proteome</keyword>
<name>A0ABS2PJU7_9STRE</name>
<comment type="caution">
    <text evidence="2">The sequence shown here is derived from an EMBL/GenBank/DDBJ whole genome shotgun (WGS) entry which is preliminary data.</text>
</comment>
<dbReference type="RefSeq" id="WP_205016488.1">
    <property type="nucleotide sequence ID" value="NZ_JAFBEI010000005.1"/>
</dbReference>
<feature type="transmembrane region" description="Helical" evidence="1">
    <location>
        <begin position="27"/>
        <end position="45"/>
    </location>
</feature>
<dbReference type="EMBL" id="JAFBEI010000005">
    <property type="protein sequence ID" value="MBM7635547.1"/>
    <property type="molecule type" value="Genomic_DNA"/>
</dbReference>
<evidence type="ECO:0000313" key="2">
    <source>
        <dbReference type="EMBL" id="MBM7635547.1"/>
    </source>
</evidence>
<keyword evidence="1" id="KW-0472">Membrane</keyword>
<organism evidence="2 3">
    <name type="scientific">Streptococcus saliviloxodontae</name>
    <dbReference type="NCBI Taxonomy" id="1349416"/>
    <lineage>
        <taxon>Bacteria</taxon>
        <taxon>Bacillati</taxon>
        <taxon>Bacillota</taxon>
        <taxon>Bacilli</taxon>
        <taxon>Lactobacillales</taxon>
        <taxon>Streptococcaceae</taxon>
        <taxon>Streptococcus</taxon>
    </lineage>
</organism>
<keyword evidence="1" id="KW-1133">Transmembrane helix</keyword>
<proteinExistence type="predicted"/>